<dbReference type="SUPFAM" id="SSF55073">
    <property type="entry name" value="Nucleotide cyclase"/>
    <property type="match status" value="1"/>
</dbReference>
<dbReference type="InterPro" id="IPR000160">
    <property type="entry name" value="GGDEF_dom"/>
</dbReference>
<feature type="transmembrane region" description="Helical" evidence="2">
    <location>
        <begin position="24"/>
        <end position="45"/>
    </location>
</feature>
<dbReference type="InterPro" id="IPR050469">
    <property type="entry name" value="Diguanylate_Cyclase"/>
</dbReference>
<name>A0ABQ2L4B3_9BACL</name>
<dbReference type="Pfam" id="PF00990">
    <property type="entry name" value="GGDEF"/>
    <property type="match status" value="1"/>
</dbReference>
<keyword evidence="5" id="KW-1185">Reference proteome</keyword>
<feature type="transmembrane region" description="Helical" evidence="2">
    <location>
        <begin position="254"/>
        <end position="276"/>
    </location>
</feature>
<feature type="domain" description="GGDEF" evidence="3">
    <location>
        <begin position="340"/>
        <end position="477"/>
    </location>
</feature>
<gene>
    <name evidence="4" type="ORF">GCM10010969_20950</name>
</gene>
<dbReference type="RefSeq" id="WP_018978778.1">
    <property type="nucleotide sequence ID" value="NZ_BMLN01000005.1"/>
</dbReference>
<dbReference type="SMART" id="SM00267">
    <property type="entry name" value="GGDEF"/>
    <property type="match status" value="1"/>
</dbReference>
<dbReference type="PROSITE" id="PS50887">
    <property type="entry name" value="GGDEF"/>
    <property type="match status" value="1"/>
</dbReference>
<sequence length="487" mass="54218">MNILFDSGSEQDPLFHVSPRQRRIALILSLALILFTVVIIFFAHIHLPKLVLFFPALGAWGVLGDILTAFILFNQFRASRIRPLLVLGCTYLFTGLVSLFYLLALTGVLPDSGPFAPNAQTSIWFWCFWQLSFPCGILVFSHSIRKQSDRVPLQHLPRYLFVGTSIVLLGAAGLFLFGTFGDSLLPKLIENGDYGRLLTSGVGPVLWLLSLAAFLSVLLPYRKRGVLRIWIIVAMLAFLLGLTLSLVAGERYTIGWYGARVDSLIASVIVLLALIAEVNKLFVRLTRQHEELEESKQALEEANKRLKELSLVDGLTRIANRRQFDEVLAQELDAPQREKEFLSLLLIDVDYFKAYNDHYGHLGGDMVLRSVASRLETEALAHFGFTARYGGEEFAVILPGHSERETEQIAELLIESVRSLSIPHQYSSVSNQITISVGGFTMRPGEHFNANELISKADAALYQAKAEGRARFVLTGTGVELSRGPVN</sequence>
<evidence type="ECO:0000256" key="1">
    <source>
        <dbReference type="SAM" id="Coils"/>
    </source>
</evidence>
<dbReference type="EMBL" id="BMLN01000005">
    <property type="protein sequence ID" value="GGO00115.1"/>
    <property type="molecule type" value="Genomic_DNA"/>
</dbReference>
<dbReference type="InterPro" id="IPR043128">
    <property type="entry name" value="Rev_trsase/Diguanyl_cyclase"/>
</dbReference>
<accession>A0ABQ2L4B3</accession>
<protein>
    <submittedName>
        <fullName evidence="4">GGDEF domain-containing protein</fullName>
    </submittedName>
</protein>
<feature type="transmembrane region" description="Helical" evidence="2">
    <location>
        <begin position="197"/>
        <end position="219"/>
    </location>
</feature>
<evidence type="ECO:0000259" key="3">
    <source>
        <dbReference type="PROSITE" id="PS50887"/>
    </source>
</evidence>
<dbReference type="NCBIfam" id="TIGR00254">
    <property type="entry name" value="GGDEF"/>
    <property type="match status" value="1"/>
</dbReference>
<dbReference type="Gene3D" id="3.30.70.270">
    <property type="match status" value="1"/>
</dbReference>
<feature type="transmembrane region" description="Helical" evidence="2">
    <location>
        <begin position="156"/>
        <end position="177"/>
    </location>
</feature>
<comment type="caution">
    <text evidence="4">The sequence shown here is derived from an EMBL/GenBank/DDBJ whole genome shotgun (WGS) entry which is preliminary data.</text>
</comment>
<dbReference type="PANTHER" id="PTHR45138:SF9">
    <property type="entry name" value="DIGUANYLATE CYCLASE DGCM-RELATED"/>
    <property type="match status" value="1"/>
</dbReference>
<dbReference type="InterPro" id="IPR029787">
    <property type="entry name" value="Nucleotide_cyclase"/>
</dbReference>
<feature type="transmembrane region" description="Helical" evidence="2">
    <location>
        <begin position="51"/>
        <end position="72"/>
    </location>
</feature>
<evidence type="ECO:0000313" key="5">
    <source>
        <dbReference type="Proteomes" id="UP000606653"/>
    </source>
</evidence>
<feature type="transmembrane region" description="Helical" evidence="2">
    <location>
        <begin position="84"/>
        <end position="103"/>
    </location>
</feature>
<evidence type="ECO:0000313" key="4">
    <source>
        <dbReference type="EMBL" id="GGO00115.1"/>
    </source>
</evidence>
<dbReference type="Pfam" id="PF17158">
    <property type="entry name" value="MASE4"/>
    <property type="match status" value="1"/>
</dbReference>
<proteinExistence type="predicted"/>
<feature type="transmembrane region" description="Helical" evidence="2">
    <location>
        <begin position="123"/>
        <end position="144"/>
    </location>
</feature>
<keyword evidence="2" id="KW-0812">Transmembrane</keyword>
<organism evidence="4 5">
    <name type="scientific">Saccharibacillus kuerlensis</name>
    <dbReference type="NCBI Taxonomy" id="459527"/>
    <lineage>
        <taxon>Bacteria</taxon>
        <taxon>Bacillati</taxon>
        <taxon>Bacillota</taxon>
        <taxon>Bacilli</taxon>
        <taxon>Bacillales</taxon>
        <taxon>Paenibacillaceae</taxon>
        <taxon>Saccharibacillus</taxon>
    </lineage>
</organism>
<feature type="coiled-coil region" evidence="1">
    <location>
        <begin position="275"/>
        <end position="312"/>
    </location>
</feature>
<keyword evidence="1" id="KW-0175">Coiled coil</keyword>
<reference evidence="5" key="1">
    <citation type="journal article" date="2019" name="Int. J. Syst. Evol. Microbiol.">
        <title>The Global Catalogue of Microorganisms (GCM) 10K type strain sequencing project: providing services to taxonomists for standard genome sequencing and annotation.</title>
        <authorList>
            <consortium name="The Broad Institute Genomics Platform"/>
            <consortium name="The Broad Institute Genome Sequencing Center for Infectious Disease"/>
            <person name="Wu L."/>
            <person name="Ma J."/>
        </authorList>
    </citation>
    <scope>NUCLEOTIDE SEQUENCE [LARGE SCALE GENOMIC DNA]</scope>
    <source>
        <strain evidence="5">CGMCC 1.6964</strain>
    </source>
</reference>
<keyword evidence="2" id="KW-1133">Transmembrane helix</keyword>
<dbReference type="CDD" id="cd01949">
    <property type="entry name" value="GGDEF"/>
    <property type="match status" value="1"/>
</dbReference>
<evidence type="ECO:0000256" key="2">
    <source>
        <dbReference type="SAM" id="Phobius"/>
    </source>
</evidence>
<feature type="transmembrane region" description="Helical" evidence="2">
    <location>
        <begin position="226"/>
        <end position="248"/>
    </location>
</feature>
<dbReference type="PANTHER" id="PTHR45138">
    <property type="entry name" value="REGULATORY COMPONENTS OF SENSORY TRANSDUCTION SYSTEM"/>
    <property type="match status" value="1"/>
</dbReference>
<dbReference type="Proteomes" id="UP000606653">
    <property type="component" value="Unassembled WGS sequence"/>
</dbReference>
<dbReference type="InterPro" id="IPR033424">
    <property type="entry name" value="MASE4"/>
</dbReference>
<keyword evidence="2" id="KW-0472">Membrane</keyword>